<feature type="compositionally biased region" description="Polar residues" evidence="8">
    <location>
        <begin position="640"/>
        <end position="649"/>
    </location>
</feature>
<dbReference type="GO" id="GO:0006397">
    <property type="term" value="P:mRNA processing"/>
    <property type="evidence" value="ECO:0007669"/>
    <property type="project" value="UniProtKB-KW"/>
</dbReference>
<keyword evidence="3" id="KW-0677">Repeat</keyword>
<keyword evidence="4 7" id="KW-0694">RNA-binding</keyword>
<dbReference type="InterPro" id="IPR003107">
    <property type="entry name" value="HAT"/>
</dbReference>
<evidence type="ECO:0000256" key="8">
    <source>
        <dbReference type="SAM" id="MobiDB-lite"/>
    </source>
</evidence>
<feature type="region of interest" description="Disordered" evidence="8">
    <location>
        <begin position="591"/>
        <end position="680"/>
    </location>
</feature>
<feature type="compositionally biased region" description="Low complexity" evidence="8">
    <location>
        <begin position="772"/>
        <end position="783"/>
    </location>
</feature>
<dbReference type="Proteomes" id="UP000228380">
    <property type="component" value="Chromosome 1"/>
</dbReference>
<dbReference type="InterPro" id="IPR008847">
    <property type="entry name" value="Suf"/>
</dbReference>
<dbReference type="GeneID" id="103706092"/>
<sequence length="860" mass="97008">MPVDEAAAEAPLLVAMEEDRAEAGEAAKEETLEEESAGGAGDGGAAAFEDKNPSSSSDSESDDEAAEGLQIETLETALAQNPMNYEAHVQYIQCLRKSGHVEKLRQARYAMNERFPLSPKMWQEWTKDEISLSAGLEALTEIEKLYDRGVQEYLSVPLWLDYINFFQEHDPSVSHCSPAGILKMRNLFERALTAAGLHIVEGNKIWEAFREFEQAILLTIDDNDNEEKAKQVQRIRALFHRQLSVPLVDLRSTLMDCKLWEGEQGNVNDIDSDFDGIPTNVITSYQKAIEMYNARKQYEDQLSDTDASDADKLQQFMNYLKFEESSGDPARVQILYERAVAEFPISSDLWLAYTTYLDRTLKVPNVLKSVYSRATRNCTWVGELWVRYLLSLERIHASEEELSAVFEQSLQNAFPSFKEYLDLFLTRVDGLRRRMSIVGAKEDGLDYALIRETFQRAVEYLSPQLVSCDDLLHLHKYWARLEANLGKDMVAARGVWESLLKKSGSLLEVWQSYIAMEIEMGHINEARFIYKRCYSKRFPGTGSEDICRSWLQFEREYGTLDDLDLAVKKVTPRLQELKIFKAQQESKMDMMLSSKKDGSVSTNTPQKRKMAKTSSDKQPPAKRKKDTAPKCMEASDVDQNKATGNANDTTLDKGEVATSLRTADSTATNEQAVGNSKSMESKPKFYNDQCTAFISNISLEANEKHLQRFFSDCGGVTAIRLLRDKFTGKSRGLAYVDFSDEGHLATAIAKNRQKLLGKKLSIARSDPKQSQKRSTTGGSSSKGRGQEAQFKSDHSRLVESSEGTVEERRGSTVKLMGKNTFAAPRAVARPLGWSKKEAKIDGETEIPKSNDEFRKMLLKK</sequence>
<dbReference type="GO" id="GO:0005634">
    <property type="term" value="C:nucleus"/>
    <property type="evidence" value="ECO:0007669"/>
    <property type="project" value="UniProtKB-SubCell"/>
</dbReference>
<dbReference type="InterPro" id="IPR011990">
    <property type="entry name" value="TPR-like_helical_dom_sf"/>
</dbReference>
<dbReference type="InterPro" id="IPR035979">
    <property type="entry name" value="RBD_domain_sf"/>
</dbReference>
<dbReference type="GO" id="GO:0008380">
    <property type="term" value="P:RNA splicing"/>
    <property type="evidence" value="ECO:0007669"/>
    <property type="project" value="UniProtKB-KW"/>
</dbReference>
<proteinExistence type="predicted"/>
<feature type="compositionally biased region" description="Polar residues" evidence="8">
    <location>
        <begin position="659"/>
        <end position="678"/>
    </location>
</feature>
<keyword evidence="2" id="KW-0507">mRNA processing</keyword>
<evidence type="ECO:0000259" key="9">
    <source>
        <dbReference type="PROSITE" id="PS50102"/>
    </source>
</evidence>
<keyword evidence="5" id="KW-0508">mRNA splicing</keyword>
<dbReference type="InterPro" id="IPR008669">
    <property type="entry name" value="LSM_interact"/>
</dbReference>
<dbReference type="InterPro" id="IPR012677">
    <property type="entry name" value="Nucleotide-bd_a/b_plait_sf"/>
</dbReference>
<dbReference type="KEGG" id="pda:103706092"/>
<dbReference type="InterPro" id="IPR000504">
    <property type="entry name" value="RRM_dom"/>
</dbReference>
<dbReference type="Gene3D" id="1.25.40.10">
    <property type="entry name" value="Tetratricopeptide repeat domain"/>
    <property type="match status" value="2"/>
</dbReference>
<evidence type="ECO:0000256" key="1">
    <source>
        <dbReference type="ARBA" id="ARBA00004123"/>
    </source>
</evidence>
<dbReference type="SMART" id="SM00360">
    <property type="entry name" value="RRM"/>
    <property type="match status" value="1"/>
</dbReference>
<name>A0A8B7BZ30_PHODC</name>
<dbReference type="GO" id="GO:0003723">
    <property type="term" value="F:RNA binding"/>
    <property type="evidence" value="ECO:0007669"/>
    <property type="project" value="UniProtKB-UniRule"/>
</dbReference>
<feature type="compositionally biased region" description="Basic and acidic residues" evidence="8">
    <location>
        <begin position="790"/>
        <end position="810"/>
    </location>
</feature>
<feature type="domain" description="RRM" evidence="9">
    <location>
        <begin position="690"/>
        <end position="767"/>
    </location>
</feature>
<organism evidence="10 11">
    <name type="scientific">Phoenix dactylifera</name>
    <name type="common">Date palm</name>
    <dbReference type="NCBI Taxonomy" id="42345"/>
    <lineage>
        <taxon>Eukaryota</taxon>
        <taxon>Viridiplantae</taxon>
        <taxon>Streptophyta</taxon>
        <taxon>Embryophyta</taxon>
        <taxon>Tracheophyta</taxon>
        <taxon>Spermatophyta</taxon>
        <taxon>Magnoliopsida</taxon>
        <taxon>Liliopsida</taxon>
        <taxon>Arecaceae</taxon>
        <taxon>Coryphoideae</taxon>
        <taxon>Phoeniceae</taxon>
        <taxon>Phoenix</taxon>
    </lineage>
</organism>
<dbReference type="OrthoDB" id="360390at2759"/>
<gene>
    <name evidence="11" type="primary">LOC103706092</name>
</gene>
<reference evidence="11" key="2">
    <citation type="submission" date="2025-08" db="UniProtKB">
        <authorList>
            <consortium name="RefSeq"/>
        </authorList>
    </citation>
    <scope>IDENTIFICATION</scope>
    <source>
        <tissue evidence="11">Young leaves</tissue>
    </source>
</reference>
<dbReference type="Pfam" id="PF00076">
    <property type="entry name" value="RRM_1"/>
    <property type="match status" value="1"/>
</dbReference>
<dbReference type="PROSITE" id="PS50102">
    <property type="entry name" value="RRM"/>
    <property type="match status" value="1"/>
</dbReference>
<evidence type="ECO:0000256" key="5">
    <source>
        <dbReference type="ARBA" id="ARBA00023187"/>
    </source>
</evidence>
<dbReference type="Pfam" id="PF05391">
    <property type="entry name" value="Lsm_interact"/>
    <property type="match status" value="1"/>
</dbReference>
<evidence type="ECO:0000313" key="10">
    <source>
        <dbReference type="Proteomes" id="UP000228380"/>
    </source>
</evidence>
<feature type="region of interest" description="Disordered" evidence="8">
    <location>
        <begin position="1"/>
        <end position="67"/>
    </location>
</feature>
<evidence type="ECO:0000256" key="3">
    <source>
        <dbReference type="ARBA" id="ARBA00022737"/>
    </source>
</evidence>
<dbReference type="SUPFAM" id="SSF48452">
    <property type="entry name" value="TPR-like"/>
    <property type="match status" value="1"/>
</dbReference>
<dbReference type="AlphaFoldDB" id="A0A8B7BZ30"/>
<feature type="region of interest" description="Disordered" evidence="8">
    <location>
        <begin position="760"/>
        <end position="817"/>
    </location>
</feature>
<comment type="subcellular location">
    <subcellularLocation>
        <location evidence="1">Nucleus</location>
    </subcellularLocation>
</comment>
<evidence type="ECO:0000256" key="7">
    <source>
        <dbReference type="PROSITE-ProRule" id="PRU00176"/>
    </source>
</evidence>
<evidence type="ECO:0000313" key="11">
    <source>
        <dbReference type="RefSeq" id="XP_008788313.2"/>
    </source>
</evidence>
<dbReference type="SUPFAM" id="SSF54928">
    <property type="entry name" value="RNA-binding domain, RBD"/>
    <property type="match status" value="1"/>
</dbReference>
<keyword evidence="6" id="KW-0539">Nucleus</keyword>
<dbReference type="PANTHER" id="PTHR17204">
    <property type="entry name" value="PRE-MRNA PROCESSING PROTEIN PRP39-RELATED"/>
    <property type="match status" value="1"/>
</dbReference>
<evidence type="ECO:0000256" key="6">
    <source>
        <dbReference type="ARBA" id="ARBA00023242"/>
    </source>
</evidence>
<protein>
    <submittedName>
        <fullName evidence="11">Squamous cell carcinoma antigen recognized by T-cells 3 isoform X1</fullName>
    </submittedName>
</protein>
<keyword evidence="10" id="KW-1185">Reference proteome</keyword>
<evidence type="ECO:0000256" key="4">
    <source>
        <dbReference type="ARBA" id="ARBA00022884"/>
    </source>
</evidence>
<accession>A0A8B7BZ30</accession>
<dbReference type="SMART" id="SM00386">
    <property type="entry name" value="HAT"/>
    <property type="match status" value="8"/>
</dbReference>
<dbReference type="RefSeq" id="XP_008788313.2">
    <property type="nucleotide sequence ID" value="XM_008790091.4"/>
</dbReference>
<dbReference type="Gene3D" id="3.30.70.330">
    <property type="match status" value="1"/>
</dbReference>
<dbReference type="PANTHER" id="PTHR17204:SF25">
    <property type="entry name" value="RRM DOMAIN-CONTAINING PROTEIN"/>
    <property type="match status" value="1"/>
</dbReference>
<dbReference type="Pfam" id="PF05843">
    <property type="entry name" value="Suf"/>
    <property type="match status" value="1"/>
</dbReference>
<feature type="compositionally biased region" description="Basic and acidic residues" evidence="8">
    <location>
        <begin position="17"/>
        <end position="30"/>
    </location>
</feature>
<reference evidence="10" key="1">
    <citation type="journal article" date="2019" name="Nat. Commun.">
        <title>Genome-wide association mapping of date palm fruit traits.</title>
        <authorList>
            <person name="Hazzouri K.M."/>
            <person name="Gros-Balthazard M."/>
            <person name="Flowers J.M."/>
            <person name="Copetti D."/>
            <person name="Lemansour A."/>
            <person name="Lebrun M."/>
            <person name="Masmoudi K."/>
            <person name="Ferrand S."/>
            <person name="Dhar M.I."/>
            <person name="Fresquez Z.A."/>
            <person name="Rosas U."/>
            <person name="Zhang J."/>
            <person name="Talag J."/>
            <person name="Lee S."/>
            <person name="Kudrna D."/>
            <person name="Powell R.F."/>
            <person name="Leitch I.J."/>
            <person name="Krueger R.R."/>
            <person name="Wing R.A."/>
            <person name="Amiri K.M.A."/>
            <person name="Purugganan M.D."/>
        </authorList>
    </citation>
    <scope>NUCLEOTIDE SEQUENCE [LARGE SCALE GENOMIC DNA]</scope>
    <source>
        <strain evidence="10">cv. Khalas</strain>
    </source>
</reference>
<evidence type="ECO:0000256" key="2">
    <source>
        <dbReference type="ARBA" id="ARBA00022664"/>
    </source>
</evidence>